<reference evidence="1 2" key="1">
    <citation type="submission" date="2017-06" db="EMBL/GenBank/DDBJ databases">
        <title>Genome sequencing of cyanobaciteial culture collection at National Institute for Environmental Studies (NIES).</title>
        <authorList>
            <person name="Hirose Y."/>
            <person name="Shimura Y."/>
            <person name="Fujisawa T."/>
            <person name="Nakamura Y."/>
            <person name="Kawachi M."/>
        </authorList>
    </citation>
    <scope>NUCLEOTIDE SEQUENCE [LARGE SCALE GENOMIC DNA]</scope>
    <source>
        <strain evidence="1 2">NIES-2135</strain>
    </source>
</reference>
<dbReference type="Gene3D" id="3.30.300.20">
    <property type="match status" value="1"/>
</dbReference>
<dbReference type="Pfam" id="PF02566">
    <property type="entry name" value="OsmC"/>
    <property type="match status" value="1"/>
</dbReference>
<sequence length="208" mass="22671">MQFCNETNRFTKPSLIQLDRTFYLDEIAMADTTVTAQVKTPLRPISKVGLDKLAETAKADPTVVKALKVKTVCEGQFRNLTYVRDLPAHVIDEPPGLLGEDTAPNPSEAVLACLGSCLSVGIHANATMRGITLTKLELELEGDINITGVWGIGDLSDKRLGFTDIRVKVDLEGDASREELDDLVAHSNVWSPVANTLRLPVNMDVSLK</sequence>
<dbReference type="PANTHER" id="PTHR35368:SF1">
    <property type="entry name" value="HYDROPEROXIDE REDUCTASE"/>
    <property type="match status" value="1"/>
</dbReference>
<evidence type="ECO:0000313" key="1">
    <source>
        <dbReference type="EMBL" id="BAY58335.1"/>
    </source>
</evidence>
<name>A0A1Z4JNI9_LEPBY</name>
<dbReference type="InterPro" id="IPR036102">
    <property type="entry name" value="OsmC/Ohrsf"/>
</dbReference>
<dbReference type="SUPFAM" id="SSF82784">
    <property type="entry name" value="OsmC-like"/>
    <property type="match status" value="1"/>
</dbReference>
<proteinExistence type="predicted"/>
<organism evidence="1 2">
    <name type="scientific">Leptolyngbya boryana NIES-2135</name>
    <dbReference type="NCBI Taxonomy" id="1973484"/>
    <lineage>
        <taxon>Bacteria</taxon>
        <taxon>Bacillati</taxon>
        <taxon>Cyanobacteriota</taxon>
        <taxon>Cyanophyceae</taxon>
        <taxon>Leptolyngbyales</taxon>
        <taxon>Leptolyngbyaceae</taxon>
        <taxon>Leptolyngbya group</taxon>
        <taxon>Leptolyngbya</taxon>
    </lineage>
</organism>
<accession>A0A1Z4JNI9</accession>
<dbReference type="InterPro" id="IPR003718">
    <property type="entry name" value="OsmC/Ohr_fam"/>
</dbReference>
<dbReference type="InterPro" id="IPR015946">
    <property type="entry name" value="KH_dom-like_a/b"/>
</dbReference>
<gene>
    <name evidence="1" type="ORF">NIES2135_52080</name>
</gene>
<keyword evidence="2" id="KW-1185">Reference proteome</keyword>
<dbReference type="EMBL" id="AP018203">
    <property type="protein sequence ID" value="BAY58335.1"/>
    <property type="molecule type" value="Genomic_DNA"/>
</dbReference>
<dbReference type="InterPro" id="IPR052924">
    <property type="entry name" value="OsmC/Ohr_hydroprdx_reductase"/>
</dbReference>
<protein>
    <submittedName>
        <fullName evidence="1">OsmC family protein</fullName>
    </submittedName>
</protein>
<dbReference type="Proteomes" id="UP000217895">
    <property type="component" value="Chromosome"/>
</dbReference>
<dbReference type="AlphaFoldDB" id="A0A1Z4JNI9"/>
<dbReference type="PANTHER" id="PTHR35368">
    <property type="entry name" value="HYDROPEROXIDE REDUCTASE"/>
    <property type="match status" value="1"/>
</dbReference>
<evidence type="ECO:0000313" key="2">
    <source>
        <dbReference type="Proteomes" id="UP000217895"/>
    </source>
</evidence>